<comment type="subcellular location">
    <subcellularLocation>
        <location evidence="1">Cell membrane</location>
        <topology evidence="1">Multi-pass membrane protein</topology>
    </subcellularLocation>
</comment>
<dbReference type="EMBL" id="AKFT01000224">
    <property type="protein sequence ID" value="EJF36176.1"/>
    <property type="molecule type" value="Genomic_DNA"/>
</dbReference>
<keyword evidence="3" id="KW-0830">Ubiquinone</keyword>
<sequence>MTVMTGLPALTALPALPALPATLNESGTVSTGETILFAVVSLITVVCGLGLLTAKRAVLAAANMIGIMICLAILYIAGGAPFLGITQIVVYTGAVMTLVLFVIMMVGVGGEEPVTAAGSPAGKWIVVTLGAGLAVVLAAVVWRTVFPIATDDDGQVLANPSDPSELAVVLFGDHVVIMELTGILLIIAAVGALTLTHRQRIRPRITQRAQMEAKMRAFADRGLHPGQKPMPGVYAATNAAAAPALGAEGTALAESVPRVLRVREQDLELSEVSPEMGAAQRAGTITAREGATVGRSGMASMPGAAAPVVVQPVAVDPLVEPVAEPDSASDSADPDADSDSAQADGRRGKDSEGGKNRKKEQK</sequence>
<protein>
    <recommendedName>
        <fullName evidence="1">NADH-quinone oxidoreductase subunit J</fullName>
        <ecNumber evidence="1">7.1.1.-</ecNumber>
    </recommendedName>
</protein>
<dbReference type="PANTHER" id="PTHR33269:SF19">
    <property type="entry name" value="NADH-QUINONE OXIDOREDUCTASE SUBUNIT J"/>
    <property type="match status" value="1"/>
</dbReference>
<evidence type="ECO:0000313" key="4">
    <source>
        <dbReference type="Proteomes" id="UP000002941"/>
    </source>
</evidence>
<reference evidence="3 4" key="1">
    <citation type="submission" date="2012-05" db="EMBL/GenBank/DDBJ databases">
        <authorList>
            <person name="Harkins D.M."/>
            <person name="Madupu R."/>
            <person name="Durkin A.S."/>
            <person name="Torralba M."/>
            <person name="Methe B."/>
            <person name="Sutton G.G."/>
            <person name="Nelson K.E."/>
        </authorList>
    </citation>
    <scope>NUCLEOTIDE SEQUENCE [LARGE SCALE GENOMIC DNA]</scope>
    <source>
        <strain evidence="3 4">F0489</strain>
    </source>
</reference>
<gene>
    <name evidence="3" type="ORF">HMPREF1318_0466</name>
</gene>
<feature type="compositionally biased region" description="Basic and acidic residues" evidence="2">
    <location>
        <begin position="344"/>
        <end position="355"/>
    </location>
</feature>
<dbReference type="AlphaFoldDB" id="J0WI23"/>
<dbReference type="EC" id="7.1.1.-" evidence="1"/>
<name>J0WI23_9ACTO</name>
<dbReference type="NCBIfam" id="NF005165">
    <property type="entry name" value="PRK06638.1-5"/>
    <property type="match status" value="1"/>
</dbReference>
<feature type="transmembrane region" description="Helical" evidence="1">
    <location>
        <begin position="61"/>
        <end position="82"/>
    </location>
</feature>
<comment type="catalytic activity">
    <reaction evidence="1">
        <text>a quinone + NADH + 5 H(+)(in) = a quinol + NAD(+) + 4 H(+)(out)</text>
        <dbReference type="Rhea" id="RHEA:57888"/>
        <dbReference type="ChEBI" id="CHEBI:15378"/>
        <dbReference type="ChEBI" id="CHEBI:24646"/>
        <dbReference type="ChEBI" id="CHEBI:57540"/>
        <dbReference type="ChEBI" id="CHEBI:57945"/>
        <dbReference type="ChEBI" id="CHEBI:132124"/>
    </reaction>
</comment>
<accession>J0WI23</accession>
<dbReference type="GO" id="GO:0048038">
    <property type="term" value="F:quinone binding"/>
    <property type="evidence" value="ECO:0007669"/>
    <property type="project" value="UniProtKB-UniRule"/>
</dbReference>
<evidence type="ECO:0000256" key="2">
    <source>
        <dbReference type="SAM" id="MobiDB-lite"/>
    </source>
</evidence>
<comment type="function">
    <text evidence="1">NDH-1 shuttles electrons from NADH, via FMN and iron-sulfur (Fe-S) centers, to quinones in the respiratory chain. Couples the redox reaction to proton translocation (for every two electrons transferred, four hydrogen ions are translocated across the cytoplasmic membrane), and thus conserves the redox energy in a proton gradient.</text>
</comment>
<feature type="transmembrane region" description="Helical" evidence="1">
    <location>
        <begin position="166"/>
        <end position="195"/>
    </location>
</feature>
<evidence type="ECO:0000256" key="1">
    <source>
        <dbReference type="RuleBase" id="RU004429"/>
    </source>
</evidence>
<keyword evidence="1" id="KW-0874">Quinone</keyword>
<dbReference type="Gene3D" id="1.20.120.1200">
    <property type="entry name" value="NADH-ubiquinone/plastoquinone oxidoreductase chain 6, subunit NuoJ"/>
    <property type="match status" value="1"/>
</dbReference>
<keyword evidence="1" id="KW-0812">Transmembrane</keyword>
<keyword evidence="1" id="KW-0472">Membrane</keyword>
<evidence type="ECO:0000313" key="3">
    <source>
        <dbReference type="EMBL" id="EJF36176.1"/>
    </source>
</evidence>
<feature type="region of interest" description="Disordered" evidence="2">
    <location>
        <begin position="317"/>
        <end position="362"/>
    </location>
</feature>
<proteinExistence type="inferred from homology"/>
<keyword evidence="4" id="KW-1185">Reference proteome</keyword>
<dbReference type="eggNOG" id="COG0839">
    <property type="taxonomic scope" value="Bacteria"/>
</dbReference>
<dbReference type="GO" id="GO:0008137">
    <property type="term" value="F:NADH dehydrogenase (ubiquinone) activity"/>
    <property type="evidence" value="ECO:0007669"/>
    <property type="project" value="UniProtKB-UniRule"/>
</dbReference>
<feature type="transmembrane region" description="Helical" evidence="1">
    <location>
        <begin position="88"/>
        <end position="109"/>
    </location>
</feature>
<dbReference type="OrthoDB" id="13239at2"/>
<organism evidence="3 4">
    <name type="scientific">Actinomyces massiliensis F0489</name>
    <dbReference type="NCBI Taxonomy" id="1125718"/>
    <lineage>
        <taxon>Bacteria</taxon>
        <taxon>Bacillati</taxon>
        <taxon>Actinomycetota</taxon>
        <taxon>Actinomycetes</taxon>
        <taxon>Actinomycetales</taxon>
        <taxon>Actinomycetaceae</taxon>
        <taxon>Actinomyces</taxon>
    </lineage>
</organism>
<dbReference type="RefSeq" id="WP_008734068.1">
    <property type="nucleotide sequence ID" value="NZ_AKFT01000224.1"/>
</dbReference>
<comment type="caution">
    <text evidence="3">The sequence shown here is derived from an EMBL/GenBank/DDBJ whole genome shotgun (WGS) entry which is preliminary data.</text>
</comment>
<dbReference type="InterPro" id="IPR001457">
    <property type="entry name" value="NADH_UbQ/plastoQ_OxRdtase_su6"/>
</dbReference>
<feature type="transmembrane region" description="Helical" evidence="1">
    <location>
        <begin position="121"/>
        <end position="146"/>
    </location>
</feature>
<dbReference type="Pfam" id="PF00499">
    <property type="entry name" value="Oxidored_q3"/>
    <property type="match status" value="1"/>
</dbReference>
<keyword evidence="1" id="KW-1003">Cell membrane</keyword>
<dbReference type="Proteomes" id="UP000002941">
    <property type="component" value="Unassembled WGS sequence"/>
</dbReference>
<dbReference type="GO" id="GO:0005886">
    <property type="term" value="C:plasma membrane"/>
    <property type="evidence" value="ECO:0007669"/>
    <property type="project" value="UniProtKB-SubCell"/>
</dbReference>
<dbReference type="PANTHER" id="PTHR33269">
    <property type="entry name" value="NADH-UBIQUINONE OXIDOREDUCTASE CHAIN 6"/>
    <property type="match status" value="1"/>
</dbReference>
<dbReference type="PATRIC" id="fig|1125718.3.peg.2870"/>
<feature type="transmembrane region" description="Helical" evidence="1">
    <location>
        <begin position="36"/>
        <end position="54"/>
    </location>
</feature>
<feature type="compositionally biased region" description="Low complexity" evidence="2">
    <location>
        <begin position="317"/>
        <end position="331"/>
    </location>
</feature>
<keyword evidence="1" id="KW-0520">NAD</keyword>
<dbReference type="InterPro" id="IPR042106">
    <property type="entry name" value="Nuo/plastoQ_OxRdtase_6_NuoJ"/>
</dbReference>
<keyword evidence="1" id="KW-1133">Transmembrane helix</keyword>
<comment type="similarity">
    <text evidence="1">Belongs to the complex I subunit 6 family.</text>
</comment>